<accession>A0A0V1FTK8</accession>
<proteinExistence type="predicted"/>
<dbReference type="EMBL" id="JYDT01000032">
    <property type="protein sequence ID" value="KRY89359.1"/>
    <property type="molecule type" value="Genomic_DNA"/>
</dbReference>
<evidence type="ECO:0000313" key="3">
    <source>
        <dbReference type="EMBL" id="KRY89370.1"/>
    </source>
</evidence>
<evidence type="ECO:0000256" key="1">
    <source>
        <dbReference type="SAM" id="MobiDB-lite"/>
    </source>
</evidence>
<reference evidence="3 4" key="1">
    <citation type="submission" date="2015-01" db="EMBL/GenBank/DDBJ databases">
        <title>Evolution of Trichinella species and genotypes.</title>
        <authorList>
            <person name="Korhonen P.K."/>
            <person name="Edoardo P."/>
            <person name="Giuseppe L.R."/>
            <person name="Gasser R.B."/>
        </authorList>
    </citation>
    <scope>NUCLEOTIDE SEQUENCE [LARGE SCALE GENOMIC DNA]</scope>
    <source>
        <strain evidence="3">ISS470</strain>
    </source>
</reference>
<name>A0A0V1FTK8_TRIPS</name>
<comment type="caution">
    <text evidence="3">The sequence shown here is derived from an EMBL/GenBank/DDBJ whole genome shotgun (WGS) entry which is preliminary data.</text>
</comment>
<protein>
    <submittedName>
        <fullName evidence="3">Uncharacterized protein</fullName>
    </submittedName>
</protein>
<sequence length="84" mass="9610">MGASQICDQHHEKNRLENGANGQLEPKKRRPTIIQVRCCSSDKVMADSLTKPVYKQQTESFAKHMGLDGYGQENENKCWRKAIF</sequence>
<evidence type="ECO:0000313" key="2">
    <source>
        <dbReference type="EMBL" id="KRY89359.1"/>
    </source>
</evidence>
<keyword evidence="4" id="KW-1185">Reference proteome</keyword>
<evidence type="ECO:0000313" key="4">
    <source>
        <dbReference type="Proteomes" id="UP000054995"/>
    </source>
</evidence>
<dbReference type="AlphaFoldDB" id="A0A0V1FTK8"/>
<dbReference type="Proteomes" id="UP000054995">
    <property type="component" value="Unassembled WGS sequence"/>
</dbReference>
<organism evidence="3 4">
    <name type="scientific">Trichinella pseudospiralis</name>
    <name type="common">Parasitic roundworm</name>
    <dbReference type="NCBI Taxonomy" id="6337"/>
    <lineage>
        <taxon>Eukaryota</taxon>
        <taxon>Metazoa</taxon>
        <taxon>Ecdysozoa</taxon>
        <taxon>Nematoda</taxon>
        <taxon>Enoplea</taxon>
        <taxon>Dorylaimia</taxon>
        <taxon>Trichinellida</taxon>
        <taxon>Trichinellidae</taxon>
        <taxon>Trichinella</taxon>
    </lineage>
</organism>
<feature type="region of interest" description="Disordered" evidence="1">
    <location>
        <begin position="1"/>
        <end position="29"/>
    </location>
</feature>
<dbReference type="EMBL" id="JYDT01000032">
    <property type="protein sequence ID" value="KRY89370.1"/>
    <property type="molecule type" value="Genomic_DNA"/>
</dbReference>
<gene>
    <name evidence="3" type="ORF">T4D_4038</name>
    <name evidence="2" type="ORF">T4D_7131</name>
</gene>